<dbReference type="Gene3D" id="3.60.15.10">
    <property type="entry name" value="Ribonuclease Z/Hydroxyacylglutathione hydrolase-like"/>
    <property type="match status" value="1"/>
</dbReference>
<evidence type="ECO:0000259" key="1">
    <source>
        <dbReference type="SMART" id="SM00849"/>
    </source>
</evidence>
<dbReference type="Proteomes" id="UP000664414">
    <property type="component" value="Unassembled WGS sequence"/>
</dbReference>
<dbReference type="PANTHER" id="PTHR42663">
    <property type="entry name" value="HYDROLASE C777.06C-RELATED-RELATED"/>
    <property type="match status" value="1"/>
</dbReference>
<evidence type="ECO:0000313" key="2">
    <source>
        <dbReference type="EMBL" id="MBN9412768.1"/>
    </source>
</evidence>
<dbReference type="CDD" id="cd16279">
    <property type="entry name" value="metallo-hydrolase-like_MBL-fold"/>
    <property type="match status" value="1"/>
</dbReference>
<name>A0A8J7PXJ2_9PROT</name>
<gene>
    <name evidence="2" type="ORF">J0H12_02420</name>
</gene>
<dbReference type="PANTHER" id="PTHR42663:SF6">
    <property type="entry name" value="HYDROLASE C777.06C-RELATED"/>
    <property type="match status" value="1"/>
</dbReference>
<evidence type="ECO:0000313" key="3">
    <source>
        <dbReference type="Proteomes" id="UP000664414"/>
    </source>
</evidence>
<organism evidence="2 3">
    <name type="scientific">Candidatus Paracaedimonas acanthamoebae</name>
    <dbReference type="NCBI Taxonomy" id="244581"/>
    <lineage>
        <taxon>Bacteria</taxon>
        <taxon>Pseudomonadati</taxon>
        <taxon>Pseudomonadota</taxon>
        <taxon>Alphaproteobacteria</taxon>
        <taxon>Holosporales</taxon>
        <taxon>Caedimonadaceae</taxon>
        <taxon>Candidatus Paracaedimonas</taxon>
    </lineage>
</organism>
<dbReference type="InterPro" id="IPR036866">
    <property type="entry name" value="RibonucZ/Hydroxyglut_hydro"/>
</dbReference>
<dbReference type="InterPro" id="IPR001279">
    <property type="entry name" value="Metallo-B-lactamas"/>
</dbReference>
<dbReference type="Pfam" id="PF12706">
    <property type="entry name" value="Lactamase_B_2"/>
    <property type="match status" value="1"/>
</dbReference>
<dbReference type="SMART" id="SM00849">
    <property type="entry name" value="Lactamase_B"/>
    <property type="match status" value="1"/>
</dbReference>
<dbReference type="PROSITE" id="PS51257">
    <property type="entry name" value="PROKAR_LIPOPROTEIN"/>
    <property type="match status" value="1"/>
</dbReference>
<dbReference type="AlphaFoldDB" id="A0A8J7PXJ2"/>
<dbReference type="SUPFAM" id="SSF56281">
    <property type="entry name" value="Metallo-hydrolase/oxidoreductase"/>
    <property type="match status" value="1"/>
</dbReference>
<comment type="caution">
    <text evidence="2">The sequence shown here is derived from an EMBL/GenBank/DDBJ whole genome shotgun (WGS) entry which is preliminary data.</text>
</comment>
<accession>A0A8J7PXJ2</accession>
<protein>
    <submittedName>
        <fullName evidence="2">MBL fold metallo-hydrolase</fullName>
    </submittedName>
</protein>
<dbReference type="EMBL" id="JAFKGL010000012">
    <property type="protein sequence ID" value="MBN9412768.1"/>
    <property type="molecule type" value="Genomic_DNA"/>
</dbReference>
<reference evidence="2" key="1">
    <citation type="submission" date="2021-02" db="EMBL/GenBank/DDBJ databases">
        <title>Thiocyanate and organic carbon inputs drive convergent selection for specific autotrophic Afipia and Thiobacillus strains within complex microbiomes.</title>
        <authorList>
            <person name="Huddy R.J."/>
            <person name="Sachdeva R."/>
            <person name="Kadzinga F."/>
            <person name="Kantor R.S."/>
            <person name="Harrison S.T.L."/>
            <person name="Banfield J.F."/>
        </authorList>
    </citation>
    <scope>NUCLEOTIDE SEQUENCE</scope>
    <source>
        <strain evidence="2">SCN18_10_11_15_R4_P_38_20</strain>
    </source>
</reference>
<proteinExistence type="predicted"/>
<feature type="domain" description="Metallo-beta-lactamase" evidence="1">
    <location>
        <begin position="41"/>
        <end position="231"/>
    </location>
</feature>
<sequence length="260" mass="29723">MSNNKVIILGCGPSGGVPLIGVQPNGFWGACDPMHPKNRRMRASIYVEYKEKRLLVDTSPDLRQQFLTFGLKDIHAVLYTHEHADHTHGIDELRSLFFARKERTIPVYGSEETIQRLRENFSYLFEGGEHFIYPKILESEVISDIFLVQETSIISFTQTHGIGTSLGYRFGNMAYSTDVTDFGEAAQEHLKGLDVWVIDCLSRDPKPSHLHLERALEWIEKMKPKRAILTHMNASLDYESLKKELPSHVEPAYDGMIIEF</sequence>